<dbReference type="GO" id="GO:0004115">
    <property type="term" value="F:3',5'-cyclic-AMP phosphodiesterase activity"/>
    <property type="evidence" value="ECO:0007669"/>
    <property type="project" value="UniProtKB-EC"/>
</dbReference>
<dbReference type="InterPro" id="IPR050884">
    <property type="entry name" value="CNP_phosphodiesterase-III"/>
</dbReference>
<dbReference type="PANTHER" id="PTHR42988">
    <property type="entry name" value="PHOSPHOHYDROLASE"/>
    <property type="match status" value="1"/>
</dbReference>
<evidence type="ECO:0000256" key="1">
    <source>
        <dbReference type="ARBA" id="ARBA00022723"/>
    </source>
</evidence>
<dbReference type="EC" id="3.1.4.53" evidence="6"/>
<protein>
    <submittedName>
        <fullName evidence="6">3',5'-cyclic-AMP phosphodiesterase</fullName>
        <ecNumber evidence="6">3.1.4.53</ecNumber>
    </submittedName>
</protein>
<organism evidence="6 7">
    <name type="scientific">Isoalcanivorax beigongshangi</name>
    <dbReference type="NCBI Taxonomy" id="3238810"/>
    <lineage>
        <taxon>Bacteria</taxon>
        <taxon>Pseudomonadati</taxon>
        <taxon>Pseudomonadota</taxon>
        <taxon>Gammaproteobacteria</taxon>
        <taxon>Oceanospirillales</taxon>
        <taxon>Alcanivoracaceae</taxon>
        <taxon>Isoalcanivorax</taxon>
    </lineage>
</organism>
<evidence type="ECO:0000259" key="5">
    <source>
        <dbReference type="Pfam" id="PF00149"/>
    </source>
</evidence>
<sequence length="270" mass="29476">MIPPTPAPPLRVVQLTDCHLFADPGTRLLGVDTQYSLEMVLARVRREQPDCQLVLATGDLSQDGSERSYRRLIDMMAALPMPVYWLEGNHDISAPLVAALDGDCSRLSPCVTELGDWTFVLLDSSVPDEVPGDLSGADMAFLEQALSAARTAHVMVCLHHHPVPMGSAWLDAQQIADPQGFFALLRRFPAVRAVVWGHVHQAFEGERDGIKLYSTPSTCVQFKPGSADFALDDCGPGYRWFDLHADGAIDSGVSRVDDIDFAPDLTVTGY</sequence>
<keyword evidence="1" id="KW-0479">Metal-binding</keyword>
<evidence type="ECO:0000256" key="4">
    <source>
        <dbReference type="ARBA" id="ARBA00025742"/>
    </source>
</evidence>
<evidence type="ECO:0000313" key="6">
    <source>
        <dbReference type="EMBL" id="MEY1660960.1"/>
    </source>
</evidence>
<keyword evidence="2 6" id="KW-0378">Hydrolase</keyword>
<keyword evidence="7" id="KW-1185">Reference proteome</keyword>
<dbReference type="InterPro" id="IPR029052">
    <property type="entry name" value="Metallo-depent_PP-like"/>
</dbReference>
<dbReference type="InterPro" id="IPR004843">
    <property type="entry name" value="Calcineurin-like_PHP"/>
</dbReference>
<dbReference type="InterPro" id="IPR026575">
    <property type="entry name" value="GpdQ/CpdA-like"/>
</dbReference>
<accession>A0ABV4AH26</accession>
<dbReference type="CDD" id="cd07402">
    <property type="entry name" value="MPP_GpdQ"/>
    <property type="match status" value="1"/>
</dbReference>
<name>A0ABV4AH26_9GAMM</name>
<comment type="caution">
    <text evidence="6">The sequence shown here is derived from an EMBL/GenBank/DDBJ whole genome shotgun (WGS) entry which is preliminary data.</text>
</comment>
<dbReference type="RefSeq" id="WP_369454199.1">
    <property type="nucleotide sequence ID" value="NZ_JBGCUO010000001.1"/>
</dbReference>
<dbReference type="Gene3D" id="3.60.21.10">
    <property type="match status" value="1"/>
</dbReference>
<evidence type="ECO:0000313" key="7">
    <source>
        <dbReference type="Proteomes" id="UP001562065"/>
    </source>
</evidence>
<evidence type="ECO:0000256" key="3">
    <source>
        <dbReference type="ARBA" id="ARBA00023004"/>
    </source>
</evidence>
<keyword evidence="3" id="KW-0408">Iron</keyword>
<dbReference type="EMBL" id="JBGCUO010000001">
    <property type="protein sequence ID" value="MEY1660960.1"/>
    <property type="molecule type" value="Genomic_DNA"/>
</dbReference>
<dbReference type="SUPFAM" id="SSF56300">
    <property type="entry name" value="Metallo-dependent phosphatases"/>
    <property type="match status" value="1"/>
</dbReference>
<proteinExistence type="inferred from homology"/>
<comment type="similarity">
    <text evidence="4">Belongs to the cyclic nucleotide phosphodiesterase class-III family.</text>
</comment>
<feature type="domain" description="Calcineurin-like phosphoesterase" evidence="5">
    <location>
        <begin position="10"/>
        <end position="201"/>
    </location>
</feature>
<dbReference type="Proteomes" id="UP001562065">
    <property type="component" value="Unassembled WGS sequence"/>
</dbReference>
<evidence type="ECO:0000256" key="2">
    <source>
        <dbReference type="ARBA" id="ARBA00022801"/>
    </source>
</evidence>
<gene>
    <name evidence="6" type="primary">cpdA</name>
    <name evidence="6" type="ORF">AB5I84_02230</name>
</gene>
<reference evidence="6 7" key="1">
    <citation type="submission" date="2024-07" db="EMBL/GenBank/DDBJ databases">
        <authorList>
            <person name="Ren Q."/>
        </authorList>
    </citation>
    <scope>NUCLEOTIDE SEQUENCE [LARGE SCALE GENOMIC DNA]</scope>
    <source>
        <strain evidence="6 7">REN37</strain>
    </source>
</reference>
<dbReference type="Pfam" id="PF00149">
    <property type="entry name" value="Metallophos"/>
    <property type="match status" value="1"/>
</dbReference>
<dbReference type="PANTHER" id="PTHR42988:SF2">
    <property type="entry name" value="CYCLIC NUCLEOTIDE PHOSPHODIESTERASE CBUA0032-RELATED"/>
    <property type="match status" value="1"/>
</dbReference>
<dbReference type="NCBIfam" id="NF008359">
    <property type="entry name" value="PRK11148.1"/>
    <property type="match status" value="1"/>
</dbReference>